<evidence type="ECO:0000259" key="1">
    <source>
        <dbReference type="PROSITE" id="PS50801"/>
    </source>
</evidence>
<dbReference type="InterPro" id="IPR052746">
    <property type="entry name" value="MlaB_ABC_Transporter"/>
</dbReference>
<protein>
    <recommendedName>
        <fullName evidence="1">STAS domain-containing protein</fullName>
    </recommendedName>
</protein>
<reference evidence="3" key="1">
    <citation type="journal article" date="2019" name="Int. J. Syst. Evol. Microbiol.">
        <title>The Global Catalogue of Microorganisms (GCM) 10K type strain sequencing project: providing services to taxonomists for standard genome sequencing and annotation.</title>
        <authorList>
            <consortium name="The Broad Institute Genomics Platform"/>
            <consortium name="The Broad Institute Genome Sequencing Center for Infectious Disease"/>
            <person name="Wu L."/>
            <person name="Ma J."/>
        </authorList>
    </citation>
    <scope>NUCLEOTIDE SEQUENCE [LARGE SCALE GENOMIC DNA]</scope>
    <source>
        <strain evidence="3">NBRC 110044</strain>
    </source>
</reference>
<dbReference type="InterPro" id="IPR002645">
    <property type="entry name" value="STAS_dom"/>
</dbReference>
<dbReference type="Pfam" id="PF13466">
    <property type="entry name" value="STAS_2"/>
    <property type="match status" value="1"/>
</dbReference>
<proteinExistence type="predicted"/>
<dbReference type="InterPro" id="IPR036513">
    <property type="entry name" value="STAS_dom_sf"/>
</dbReference>
<sequence>MAETVKLSGALTLDSICRVQAEVAARLSAPDLLIDLSEVSEIDSTAVSLLLHWQRDALAQGRRIALSQPPANLTSLAALYGVEAFLPSVQG</sequence>
<dbReference type="Gene3D" id="3.30.750.24">
    <property type="entry name" value="STAS domain"/>
    <property type="match status" value="1"/>
</dbReference>
<evidence type="ECO:0000313" key="3">
    <source>
        <dbReference type="Proteomes" id="UP001156706"/>
    </source>
</evidence>
<gene>
    <name evidence="2" type="ORF">GCM10007907_06840</name>
</gene>
<keyword evidence="3" id="KW-1185">Reference proteome</keyword>
<organism evidence="2 3">
    <name type="scientific">Chitinimonas prasina</name>
    <dbReference type="NCBI Taxonomy" id="1434937"/>
    <lineage>
        <taxon>Bacteria</taxon>
        <taxon>Pseudomonadati</taxon>
        <taxon>Pseudomonadota</taxon>
        <taxon>Betaproteobacteria</taxon>
        <taxon>Neisseriales</taxon>
        <taxon>Chitinibacteraceae</taxon>
        <taxon>Chitinimonas</taxon>
    </lineage>
</organism>
<dbReference type="EMBL" id="BSOG01000001">
    <property type="protein sequence ID" value="GLR11894.1"/>
    <property type="molecule type" value="Genomic_DNA"/>
</dbReference>
<dbReference type="PROSITE" id="PS50801">
    <property type="entry name" value="STAS"/>
    <property type="match status" value="1"/>
</dbReference>
<dbReference type="RefSeq" id="WP_284195037.1">
    <property type="nucleotide sequence ID" value="NZ_BSOG01000001.1"/>
</dbReference>
<dbReference type="PANTHER" id="PTHR35849:SF2">
    <property type="entry name" value="BLR2341 PROTEIN"/>
    <property type="match status" value="1"/>
</dbReference>
<accession>A0ABQ5YG54</accession>
<evidence type="ECO:0000313" key="2">
    <source>
        <dbReference type="EMBL" id="GLR11894.1"/>
    </source>
</evidence>
<name>A0ABQ5YG54_9NEIS</name>
<dbReference type="InterPro" id="IPR058548">
    <property type="entry name" value="MlaB-like_STAS"/>
</dbReference>
<dbReference type="Proteomes" id="UP001156706">
    <property type="component" value="Unassembled WGS sequence"/>
</dbReference>
<feature type="domain" description="STAS" evidence="1">
    <location>
        <begin position="1"/>
        <end position="91"/>
    </location>
</feature>
<dbReference type="CDD" id="cd07043">
    <property type="entry name" value="STAS_anti-anti-sigma_factors"/>
    <property type="match status" value="1"/>
</dbReference>
<dbReference type="SUPFAM" id="SSF52091">
    <property type="entry name" value="SpoIIaa-like"/>
    <property type="match status" value="1"/>
</dbReference>
<dbReference type="PANTHER" id="PTHR35849">
    <property type="entry name" value="BLR2341 PROTEIN"/>
    <property type="match status" value="1"/>
</dbReference>
<comment type="caution">
    <text evidence="2">The sequence shown here is derived from an EMBL/GenBank/DDBJ whole genome shotgun (WGS) entry which is preliminary data.</text>
</comment>